<keyword evidence="1" id="KW-0812">Transmembrane</keyword>
<organism evidence="2">
    <name type="scientific">Octopus bimaculoides</name>
    <name type="common">California two-spotted octopus</name>
    <dbReference type="NCBI Taxonomy" id="37653"/>
    <lineage>
        <taxon>Eukaryota</taxon>
        <taxon>Metazoa</taxon>
        <taxon>Spiralia</taxon>
        <taxon>Lophotrochozoa</taxon>
        <taxon>Mollusca</taxon>
        <taxon>Cephalopoda</taxon>
        <taxon>Coleoidea</taxon>
        <taxon>Octopodiformes</taxon>
        <taxon>Octopoda</taxon>
        <taxon>Incirrata</taxon>
        <taxon>Octopodidae</taxon>
        <taxon>Octopus</taxon>
    </lineage>
</organism>
<keyword evidence="1" id="KW-0472">Membrane</keyword>
<accession>A0A0L8GKD4</accession>
<gene>
    <name evidence="2" type="ORF">OCBIM_22032084mg</name>
</gene>
<proteinExistence type="predicted"/>
<feature type="transmembrane region" description="Helical" evidence="1">
    <location>
        <begin position="59"/>
        <end position="76"/>
    </location>
</feature>
<dbReference type="AlphaFoldDB" id="A0A0L8GKD4"/>
<reference evidence="2" key="1">
    <citation type="submission" date="2015-07" db="EMBL/GenBank/DDBJ databases">
        <title>MeaNS - Measles Nucleotide Surveillance Program.</title>
        <authorList>
            <person name="Tran T."/>
            <person name="Druce J."/>
        </authorList>
    </citation>
    <scope>NUCLEOTIDE SEQUENCE</scope>
    <source>
        <strain evidence="2">UCB-OBI-ISO-001</strain>
        <tissue evidence="2">Gonad</tissue>
    </source>
</reference>
<name>A0A0L8GKD4_OCTBM</name>
<sequence length="79" mass="9848">MIKYNKRCLLFHAQRNGMEMSQYSDVNTSAGERRRQNGNKTNEMKEYFFLIWSKFKIRVRYFFLTIFYFLFKAFTWDLM</sequence>
<keyword evidence="1" id="KW-1133">Transmembrane helix</keyword>
<evidence type="ECO:0000256" key="1">
    <source>
        <dbReference type="SAM" id="Phobius"/>
    </source>
</evidence>
<evidence type="ECO:0000313" key="2">
    <source>
        <dbReference type="EMBL" id="KOF77467.1"/>
    </source>
</evidence>
<dbReference type="EMBL" id="KQ421430">
    <property type="protein sequence ID" value="KOF77467.1"/>
    <property type="molecule type" value="Genomic_DNA"/>
</dbReference>
<protein>
    <submittedName>
        <fullName evidence="2">Uncharacterized protein</fullName>
    </submittedName>
</protein>